<dbReference type="Pfam" id="PF22964">
    <property type="entry name" value="ZER1-like_2nd"/>
    <property type="match status" value="1"/>
</dbReference>
<dbReference type="InterPro" id="IPR055142">
    <property type="entry name" value="ZER1-like_C"/>
</dbReference>
<feature type="compositionally biased region" description="Polar residues" evidence="4">
    <location>
        <begin position="2453"/>
        <end position="2462"/>
    </location>
</feature>
<feature type="compositionally biased region" description="Polar residues" evidence="4">
    <location>
        <begin position="2526"/>
        <end position="2542"/>
    </location>
</feature>
<evidence type="ECO:0000313" key="7">
    <source>
        <dbReference type="Proteomes" id="UP001151699"/>
    </source>
</evidence>
<dbReference type="Gene3D" id="1.25.10.10">
    <property type="entry name" value="Leucine-rich Repeat Variant"/>
    <property type="match status" value="1"/>
</dbReference>
<keyword evidence="7" id="KW-1185">Reference proteome</keyword>
<accession>A0A9Q0RU03</accession>
<dbReference type="PANTHER" id="PTHR12607">
    <property type="entry name" value="ADENOMATOUS POLYPOSIS COLI PROTEIN FAMILY"/>
    <property type="match status" value="1"/>
</dbReference>
<evidence type="ECO:0000259" key="5">
    <source>
        <dbReference type="Pfam" id="PF22964"/>
    </source>
</evidence>
<evidence type="ECO:0000313" key="6">
    <source>
        <dbReference type="EMBL" id="KAJ6622508.1"/>
    </source>
</evidence>
<dbReference type="Proteomes" id="UP001151699">
    <property type="component" value="Unassembled WGS sequence"/>
</dbReference>
<organism evidence="6 7">
    <name type="scientific">Pseudolycoriella hygida</name>
    <dbReference type="NCBI Taxonomy" id="35572"/>
    <lineage>
        <taxon>Eukaryota</taxon>
        <taxon>Metazoa</taxon>
        <taxon>Ecdysozoa</taxon>
        <taxon>Arthropoda</taxon>
        <taxon>Hexapoda</taxon>
        <taxon>Insecta</taxon>
        <taxon>Pterygota</taxon>
        <taxon>Neoptera</taxon>
        <taxon>Endopterygota</taxon>
        <taxon>Diptera</taxon>
        <taxon>Nematocera</taxon>
        <taxon>Sciaroidea</taxon>
        <taxon>Sciaridae</taxon>
        <taxon>Pseudolycoriella</taxon>
    </lineage>
</organism>
<feature type="compositionally biased region" description="Polar residues" evidence="4">
    <location>
        <begin position="1"/>
        <end position="22"/>
    </location>
</feature>
<dbReference type="GO" id="GO:0016342">
    <property type="term" value="C:catenin complex"/>
    <property type="evidence" value="ECO:0007669"/>
    <property type="project" value="TreeGrafter"/>
</dbReference>
<dbReference type="PROSITE" id="PS50176">
    <property type="entry name" value="ARM_REPEAT"/>
    <property type="match status" value="1"/>
</dbReference>
<dbReference type="GO" id="GO:0016477">
    <property type="term" value="P:cell migration"/>
    <property type="evidence" value="ECO:0007669"/>
    <property type="project" value="TreeGrafter"/>
</dbReference>
<dbReference type="GO" id="GO:0007026">
    <property type="term" value="P:negative regulation of microtubule depolymerization"/>
    <property type="evidence" value="ECO:0007669"/>
    <property type="project" value="TreeGrafter"/>
</dbReference>
<dbReference type="PANTHER" id="PTHR12607:SF12">
    <property type="entry name" value="APC-LIKE, ISOFORM A-RELATED"/>
    <property type="match status" value="1"/>
</dbReference>
<feature type="region of interest" description="Disordered" evidence="4">
    <location>
        <begin position="1"/>
        <end position="26"/>
    </location>
</feature>
<protein>
    <submittedName>
        <fullName evidence="6">Adenomatous polyposis coli protein</fullName>
    </submittedName>
</protein>
<feature type="compositionally biased region" description="Low complexity" evidence="4">
    <location>
        <begin position="2373"/>
        <end position="2388"/>
    </location>
</feature>
<dbReference type="OrthoDB" id="5918429at2759"/>
<feature type="region of interest" description="Disordered" evidence="4">
    <location>
        <begin position="111"/>
        <end position="144"/>
    </location>
</feature>
<dbReference type="FunFam" id="1.25.10.10:FF:000305">
    <property type="entry name" value="Adenomatous polyposis coli"/>
    <property type="match status" value="1"/>
</dbReference>
<dbReference type="InterPro" id="IPR009223">
    <property type="entry name" value="APC_rpt"/>
</dbReference>
<name>A0A9Q0RU03_9DIPT</name>
<comment type="similarity">
    <text evidence="1">Belongs to the adenomatous polyposis coli (APC) family.</text>
</comment>
<feature type="compositionally biased region" description="Polar residues" evidence="4">
    <location>
        <begin position="2421"/>
        <end position="2436"/>
    </location>
</feature>
<dbReference type="GO" id="GO:0008017">
    <property type="term" value="F:microtubule binding"/>
    <property type="evidence" value="ECO:0007669"/>
    <property type="project" value="TreeGrafter"/>
</dbReference>
<dbReference type="GO" id="GO:0008013">
    <property type="term" value="F:beta-catenin binding"/>
    <property type="evidence" value="ECO:0007669"/>
    <property type="project" value="InterPro"/>
</dbReference>
<dbReference type="InterPro" id="IPR016024">
    <property type="entry name" value="ARM-type_fold"/>
</dbReference>
<dbReference type="InterPro" id="IPR041257">
    <property type="entry name" value="APC_rep"/>
</dbReference>
<feature type="region of interest" description="Disordered" evidence="4">
    <location>
        <begin position="2231"/>
        <end position="2252"/>
    </location>
</feature>
<feature type="compositionally biased region" description="Low complexity" evidence="4">
    <location>
        <begin position="1320"/>
        <end position="1334"/>
    </location>
</feature>
<dbReference type="GO" id="GO:0007399">
    <property type="term" value="P:nervous system development"/>
    <property type="evidence" value="ECO:0007669"/>
    <property type="project" value="TreeGrafter"/>
</dbReference>
<dbReference type="InterPro" id="IPR000225">
    <property type="entry name" value="Armadillo"/>
</dbReference>
<evidence type="ECO:0000256" key="2">
    <source>
        <dbReference type="ARBA" id="ARBA00022687"/>
    </source>
</evidence>
<evidence type="ECO:0000256" key="3">
    <source>
        <dbReference type="PROSITE-ProRule" id="PRU00259"/>
    </source>
</evidence>
<feature type="region of interest" description="Disordered" evidence="4">
    <location>
        <begin position="1983"/>
        <end position="2013"/>
    </location>
</feature>
<gene>
    <name evidence="6" type="primary">Apc</name>
    <name evidence="6" type="ORF">Bhyg_16467</name>
</gene>
<feature type="repeat" description="ARM" evidence="3">
    <location>
        <begin position="514"/>
        <end position="548"/>
    </location>
</feature>
<reference evidence="6" key="1">
    <citation type="submission" date="2022-07" db="EMBL/GenBank/DDBJ databases">
        <authorList>
            <person name="Trinca V."/>
            <person name="Uliana J.V.C."/>
            <person name="Torres T.T."/>
            <person name="Ward R.J."/>
            <person name="Monesi N."/>
        </authorList>
    </citation>
    <scope>NUCLEOTIDE SEQUENCE</scope>
    <source>
        <strain evidence="6">HSMRA1968</strain>
        <tissue evidence="6">Whole embryos</tissue>
    </source>
</reference>
<evidence type="ECO:0000256" key="4">
    <source>
        <dbReference type="SAM" id="MobiDB-lite"/>
    </source>
</evidence>
<feature type="compositionally biased region" description="Polar residues" evidence="4">
    <location>
        <begin position="1984"/>
        <end position="1998"/>
    </location>
</feature>
<feature type="region of interest" description="Disordered" evidence="4">
    <location>
        <begin position="1320"/>
        <end position="1384"/>
    </location>
</feature>
<feature type="region of interest" description="Disordered" evidence="4">
    <location>
        <begin position="1664"/>
        <end position="1692"/>
    </location>
</feature>
<comment type="caution">
    <text evidence="6">The sequence shown here is derived from an EMBL/GenBank/DDBJ whole genome shotgun (WGS) entry which is preliminary data.</text>
</comment>
<feature type="region of interest" description="Disordered" evidence="4">
    <location>
        <begin position="752"/>
        <end position="788"/>
    </location>
</feature>
<proteinExistence type="inferred from homology"/>
<dbReference type="GO" id="GO:0030877">
    <property type="term" value="C:beta-catenin destruction complex"/>
    <property type="evidence" value="ECO:0007669"/>
    <property type="project" value="TreeGrafter"/>
</dbReference>
<feature type="compositionally biased region" description="Polar residues" evidence="4">
    <location>
        <begin position="2401"/>
        <end position="2412"/>
    </location>
</feature>
<dbReference type="GO" id="GO:0005881">
    <property type="term" value="C:cytoplasmic microtubule"/>
    <property type="evidence" value="ECO:0007669"/>
    <property type="project" value="TreeGrafter"/>
</dbReference>
<dbReference type="GO" id="GO:0007389">
    <property type="term" value="P:pattern specification process"/>
    <property type="evidence" value="ECO:0007669"/>
    <property type="project" value="TreeGrafter"/>
</dbReference>
<dbReference type="SMART" id="SM00185">
    <property type="entry name" value="ARM"/>
    <property type="match status" value="7"/>
</dbReference>
<feature type="region of interest" description="Disordered" evidence="4">
    <location>
        <begin position="1151"/>
        <end position="1173"/>
    </location>
</feature>
<feature type="region of interest" description="Disordered" evidence="4">
    <location>
        <begin position="2367"/>
        <end position="2542"/>
    </location>
</feature>
<dbReference type="GO" id="GO:0090090">
    <property type="term" value="P:negative regulation of canonical Wnt signaling pathway"/>
    <property type="evidence" value="ECO:0007669"/>
    <property type="project" value="TreeGrafter"/>
</dbReference>
<feature type="compositionally biased region" description="Basic and acidic residues" evidence="4">
    <location>
        <begin position="2235"/>
        <end position="2244"/>
    </location>
</feature>
<feature type="domain" description="Protein zer-1 homolog-like C-terminal" evidence="5">
    <location>
        <begin position="427"/>
        <end position="597"/>
    </location>
</feature>
<dbReference type="GO" id="GO:0001708">
    <property type="term" value="P:cell fate specification"/>
    <property type="evidence" value="ECO:0007669"/>
    <property type="project" value="TreeGrafter"/>
</dbReference>
<keyword evidence="2" id="KW-0879">Wnt signaling pathway</keyword>
<dbReference type="SUPFAM" id="SSF48371">
    <property type="entry name" value="ARM repeat"/>
    <property type="match status" value="1"/>
</dbReference>
<feature type="compositionally biased region" description="Low complexity" evidence="4">
    <location>
        <begin position="1373"/>
        <end position="1384"/>
    </location>
</feature>
<evidence type="ECO:0000256" key="1">
    <source>
        <dbReference type="ARBA" id="ARBA00009051"/>
    </source>
</evidence>
<dbReference type="Pfam" id="PF05923">
    <property type="entry name" value="APC_r"/>
    <property type="match status" value="3"/>
</dbReference>
<dbReference type="GO" id="GO:0016055">
    <property type="term" value="P:Wnt signaling pathway"/>
    <property type="evidence" value="ECO:0007669"/>
    <property type="project" value="UniProtKB-KW"/>
</dbReference>
<feature type="compositionally biased region" description="Low complexity" evidence="4">
    <location>
        <begin position="1353"/>
        <end position="1363"/>
    </location>
</feature>
<dbReference type="Pfam" id="PF18797">
    <property type="entry name" value="APC_rep"/>
    <property type="match status" value="1"/>
</dbReference>
<dbReference type="InterPro" id="IPR026818">
    <property type="entry name" value="Apc_fam"/>
</dbReference>
<dbReference type="InterPro" id="IPR011989">
    <property type="entry name" value="ARM-like"/>
</dbReference>
<feature type="compositionally biased region" description="Polar residues" evidence="4">
    <location>
        <begin position="1664"/>
        <end position="1688"/>
    </location>
</feature>
<sequence>MQNSQSFTNHPIRSPTTPPYDSSNEELDDLCVEDDLDILDNITDSARKPHFLDYDAMPPPGFEEDDCSSTIAVKGLPRNVYPNENIKVDKIYETDGEISDFELSHRNLMKRDQSADPQCHSGTRRKKHFLDENPIPPDYEYDRDREHRSLDRNFERTKEYSYERKHSLDRECSSRRVAKEPSYTLARFLENDMSPIYRGGTWPTNRSNDVGGGHYSSMPMSSGEITNTREAKVECVYSLLSMLGNNDQLGMSSKFLELSKSPETCATLRQTRCIPLIVQMIHSDADDETKKKATMALHNVVNSHPDDKAGRREAKVLKHIEQIMEYCDILKTMAGAGDTMADISDCHPSQAISSLMKISFDQQHRNAMCELGALQAIASLVHYDHASHGHDSTDPHCILLRRYAGMALTNLTFGDSNNKASLCTNKEFMKALVAQLNSTADDLLQATASVLRNLSWRANDNMKTVLNEIGTVTALSKAVMQNRNENTLKALLSALWNLSAHCSMNKAEFCAVDGALAFLVDMLVYDSPSKKLTIIENAGGILRNVSSHIAVKEDYRKILRERNCLGILLNQLQSESLTIVSNACGTLWNLSARCPEDQQYLLDNKAVSMLGLLIHSKHKMISNGSNAALKNLLNFKPGHTNHTNLDPVAKSMRLKELPSLNVRKQRAREQELDQNLSETCDNIDVTTPPKEEKKVDEFLSFENHRKYQFPDPSCMPKVVHSPKEATVSESTKELSKHNFGEDKCAAIESNDFVREDEKNGSGRAPIPAPRKNIRKEDSESFSANTSYQETDLDQITNFSLRYGENQNESSDDNEMNDGNEILLILEDSVKCYETEGTPYVISNAASVSDLRAKVPERQEPKNKIIKSGHLTAENSGLNTPEKPTKYCDEGTPGCFSRYDSFSSLDEEVEAQNETRTQNDMKLPIGAIAEENAIDEEPIKSVESENNVHPTTGGKAVTFGDFETPMMFSRHTSLGSLSSIEPTIGDDRSSVVSEFSRLASGIISPSEIPDSPTQIAVHSPRRTPGALVSFPCTPPNPLRSVFEDNINPYGVENTPAQFSCATSLSNLSLDDEPKIETDLATKELEMLTVDDDAAVNAKHLNDIKTFDNTNQNQNINADLSDSDDRDDEILLESCMSMGMDRIVRSQNINQMKDSQSNECDQKEVLSDDSSGSCNENERSLLEELMRGGLAKTTKSSSKPDFTASPCEALPRQVYKENPIQMLKKGGIPAYISSKDETNKFHVEDSPCSFSVMSELSDITVGSSVAGLVPANRLNKTLASCVHPIPEVSQPKVVENSSDSISVDSGEDEHILNQAMAIGIQSKMSSKQQPMPQKPQTLSTTPACSASQNKPKLATSNSQTTSTKTSRQDVNLQPSNGSFSSDSSDSYDASILDHCMQAGLSKPLLRKTQQMALPPTKLASPKRSQLPTFKLHAQYEREKQAQYEREKIKERDRKDDLLLMECRNVGMQNIGRSEIKPPTRHVPQILAPATFTQQISNMKCEQDRNSPPKNGETTSVVVADSAGAPFTAPDVETIYHTHTEGTKKSENDLGHLHLTTKTIKTGFNNSDQLNDIMQMSFCSLNLSAGSNLLERSNEYPALKMNCSDYIDDSCHASSADMETSNECLMEQFEMTSSKVDKHKDPDLMLKSVDRLTQELVSTAEYLRTAASNNNEESLQRKSSTNSNNTWNEDTCPNDVSFPSISMTVPLIASMNDDDDTFSDLNNFDCHNDGCEEQTPTNDAKDLMQTIQSNYSEGKFNGDFQFLENASMDMTLKLIDCVSQPESLDTNKIVNGNTNSNGINFQVGGEVQHTFRDNLSNYLSSRSYSYDTGSTMTTSTIIAKEANKLVVELLNMQTMTDSTTSLDLDQVRPPSGLDCVSLSGCNVDTPFSPQLSRSRKKSLPHGIVARRALNHLAPSGSTESVNSSCNLDNIKPPSIMDELLDSMISVSSITSEVVENNGGNDHSSKYETALSEIDDTTTLRSCLDLPNDSTPIPSDFSSAESTPKKVRSVKRSMTPRQKRQFVKERYRTYTIAADMVLSDTIDETRANSDVELKNDMDDDEVIQVEINNSPRRSMSRQRRAEDRSRFETQVLVPMQPVQQNSANETIPNDKKPKASFTDDMNRTLLSYLKAQHNVCEDTSGDSMSLISNDDDDDDEVGISSIRALTAKFAYIRSAILPSQQQGKTTQENEFNSLDFDQNSETESCDQNHDTYIIAAKPKPKIVKPVDRDSCYESNCTDDNGKSPETKAIRGKKKSSYVSPYSKESVTKMSTKKVVAPSNLPARSKSLDERKGVVAKADSVPIVTKTHILVNKPTIAGKSNKVNVTKVTKDVEKSSITTGRTLLMKKKTQPNATKSPVNLVQVLPERQGTFIKEEPSSPDVPVVVSCEPSSPSRTTRLPTKLPDAKSSTSVIKNRTFLSKLKSPLQRPQTSTKQLPSPVSDTSKRRSVTNVAKPVIPQRSNSQTTFKPITKKDPFSTQPPSRSNSNLTPPQKRDVTSRISSIWKRSDETKTTTTKNANVVGKKPPSGKLIRSSTFDNSPNNLRVNTN</sequence>
<feature type="compositionally biased region" description="Polar residues" evidence="4">
    <location>
        <begin position="1335"/>
        <end position="1348"/>
    </location>
</feature>
<feature type="compositionally biased region" description="Polar residues" evidence="4">
    <location>
        <begin position="2470"/>
        <end position="2484"/>
    </location>
</feature>
<dbReference type="EMBL" id="WJQU01003721">
    <property type="protein sequence ID" value="KAJ6622508.1"/>
    <property type="molecule type" value="Genomic_DNA"/>
</dbReference>